<dbReference type="PANTHER" id="PTHR12697">
    <property type="entry name" value="PBS LYASE HEAT-LIKE PROTEIN"/>
    <property type="match status" value="1"/>
</dbReference>
<sequence>MNAQSENLLRDAAVALLSEFAKSEYDVVRLRAIQALAALGARNSPALVEALLDDDEDVRQDAATALGQLGVEQAVPQLLENLIHDPCGEVKLACVTALAKLGAADAAPYLRTLVTGRGDEIVWDEDEYHQDEWDDWLDTQIAAIRAVGTLGDAVAIEPIVRAVMDEEAQELGDVACEALGRIGAAAIPTLGVFASSPKRRLRYHAVRALAEIGGSEARAILRKALSDEDGGVRLLAHEALMEHDPQLVEAALTDPQEDIRLAALARAGLSEPELLDRMMRDPGSRVQLALIERLDRTSPIADTDDLRWQVLDFLSTGEQPEVAAQALGLLAALAPELMTDRLKTLFAATPDQEQAERDQWAVVDALARSPVKEAAEWLQRACRSPFRSVRLKALATLGMIVTEEGRAHVNQQQGRELLLSLALSPMPVAEEKKEDTAEIEEAPRNDIQALEEAGLDVSHGGENGPTSSLGAILGHDAIAAEMQHEAEQAEEMPPLSPREQALLARATRQPKRRRVALDDDAEALEHESRMTAIRLLGEVRGMQAMLAQIVRDPDPEAAQQALGALGNAVARHGAELSMEQLAGIATDGLSTADSATALQALKLLRQAALPPLPELRGKLRAILRTGEAPFRIEAMQILCAWDESADAARELLDDPSASVRQASMRLISEMTPEEAGAVIVPFLLANPDQRILTYIGDNPQAKRNVAGELMQKLRDHDRRATWPVMIAALADLLSQPGPAV</sequence>
<proteinExistence type="predicted"/>
<dbReference type="InterPro" id="IPR011989">
    <property type="entry name" value="ARM-like"/>
</dbReference>
<dbReference type="PANTHER" id="PTHR12697:SF5">
    <property type="entry name" value="DEOXYHYPUSINE HYDROXYLASE"/>
    <property type="match status" value="1"/>
</dbReference>
<dbReference type="InterPro" id="IPR016024">
    <property type="entry name" value="ARM-type_fold"/>
</dbReference>
<dbReference type="Pfam" id="PF13646">
    <property type="entry name" value="HEAT_2"/>
    <property type="match status" value="2"/>
</dbReference>
<organism evidence="1 2">
    <name type="scientific">Ruegeria intermedia</name>
    <dbReference type="NCBI Taxonomy" id="996115"/>
    <lineage>
        <taxon>Bacteria</taxon>
        <taxon>Pseudomonadati</taxon>
        <taxon>Pseudomonadota</taxon>
        <taxon>Alphaproteobacteria</taxon>
        <taxon>Rhodobacterales</taxon>
        <taxon>Roseobacteraceae</taxon>
        <taxon>Ruegeria</taxon>
    </lineage>
</organism>
<name>A0A1M4ZQX7_9RHOB</name>
<dbReference type="AlphaFoldDB" id="A0A1M4ZQX7"/>
<dbReference type="InterPro" id="IPR004155">
    <property type="entry name" value="PBS_lyase_HEAT"/>
</dbReference>
<evidence type="ECO:0000313" key="1">
    <source>
        <dbReference type="EMBL" id="SHF20207.1"/>
    </source>
</evidence>
<dbReference type="GO" id="GO:0016491">
    <property type="term" value="F:oxidoreductase activity"/>
    <property type="evidence" value="ECO:0007669"/>
    <property type="project" value="TreeGrafter"/>
</dbReference>
<keyword evidence="2" id="KW-1185">Reference proteome</keyword>
<dbReference type="Proteomes" id="UP000325134">
    <property type="component" value="Unassembled WGS sequence"/>
</dbReference>
<evidence type="ECO:0000313" key="2">
    <source>
        <dbReference type="Proteomes" id="UP000325134"/>
    </source>
</evidence>
<dbReference type="SUPFAM" id="SSF48371">
    <property type="entry name" value="ARM repeat"/>
    <property type="match status" value="2"/>
</dbReference>
<accession>A0A1M4ZQX7</accession>
<gene>
    <name evidence="1" type="ORF">SAMN05444279_12115</name>
</gene>
<dbReference type="RefSeq" id="WP_188127783.1">
    <property type="nucleotide sequence ID" value="NZ_FQVK01000021.1"/>
</dbReference>
<dbReference type="SMART" id="SM00567">
    <property type="entry name" value="EZ_HEAT"/>
    <property type="match status" value="7"/>
</dbReference>
<dbReference type="EMBL" id="FQVK01000021">
    <property type="protein sequence ID" value="SHF20207.1"/>
    <property type="molecule type" value="Genomic_DNA"/>
</dbReference>
<protein>
    <submittedName>
        <fullName evidence="1">HEAT repeat</fullName>
    </submittedName>
</protein>
<reference evidence="1 2" key="1">
    <citation type="submission" date="2016-11" db="EMBL/GenBank/DDBJ databases">
        <authorList>
            <person name="Varghese N."/>
            <person name="Submissions S."/>
        </authorList>
    </citation>
    <scope>NUCLEOTIDE SEQUENCE [LARGE SCALE GENOMIC DNA]</scope>
    <source>
        <strain evidence="1 2">DSM 29341</strain>
    </source>
</reference>
<dbReference type="Gene3D" id="1.25.10.10">
    <property type="entry name" value="Leucine-rich Repeat Variant"/>
    <property type="match status" value="5"/>
</dbReference>